<keyword evidence="1" id="KW-0812">Transmembrane</keyword>
<reference evidence="4" key="1">
    <citation type="submission" date="2010-04" db="EMBL/GenBank/DDBJ databases">
        <title>Complete sequence of Thiomonas intermedia K12.</title>
        <authorList>
            <consortium name="US DOE Joint Genome Institute"/>
            <person name="Lucas S."/>
            <person name="Copeland A."/>
            <person name="Lapidus A."/>
            <person name="Cheng J.-F."/>
            <person name="Bruce D."/>
            <person name="Goodwin L."/>
            <person name="Pitluck S."/>
            <person name="Davenport K."/>
            <person name="Detter J.C."/>
            <person name="Han C."/>
            <person name="Tapia R."/>
            <person name="Land M."/>
            <person name="Hauser L."/>
            <person name="Kyrpides N."/>
            <person name="Ovchinnikova G."/>
            <person name="Kerfeld C.A."/>
            <person name="Cannon G.C."/>
            <person name="Heinhorst S."/>
            <person name="Woyke T."/>
        </authorList>
    </citation>
    <scope>NUCLEOTIDE SEQUENCE [LARGE SCALE GENOMIC DNA]</scope>
    <source>
        <strain evidence="4">K12</strain>
    </source>
</reference>
<accession>D5X500</accession>
<feature type="domain" description="Type 4 fimbrial biogenesis protein PilX N-terminal" evidence="3">
    <location>
        <begin position="24"/>
        <end position="72"/>
    </location>
</feature>
<dbReference type="AlphaFoldDB" id="D5X500"/>
<feature type="transmembrane region" description="Helical" evidence="1">
    <location>
        <begin position="26"/>
        <end position="46"/>
    </location>
</feature>
<evidence type="ECO:0000259" key="3">
    <source>
        <dbReference type="Pfam" id="PF14341"/>
    </source>
</evidence>
<dbReference type="EMBL" id="CP002021">
    <property type="protein sequence ID" value="ADG29824.1"/>
    <property type="molecule type" value="Genomic_DNA"/>
</dbReference>
<dbReference type="Pfam" id="PF14341">
    <property type="entry name" value="PilX_N"/>
    <property type="match status" value="1"/>
</dbReference>
<dbReference type="Pfam" id="PF13681">
    <property type="entry name" value="PilX"/>
    <property type="match status" value="1"/>
</dbReference>
<keyword evidence="1" id="KW-1133">Transmembrane helix</keyword>
<dbReference type="InterPro" id="IPR025746">
    <property type="entry name" value="PilX_N_dom"/>
</dbReference>
<gene>
    <name evidence="4" type="ordered locus">Tint_0414</name>
</gene>
<organism evidence="4">
    <name type="scientific">Thiomonas intermedia (strain K12)</name>
    <name type="common">Thiobacillus intermedius</name>
    <dbReference type="NCBI Taxonomy" id="75379"/>
    <lineage>
        <taxon>Bacteria</taxon>
        <taxon>Pseudomonadati</taxon>
        <taxon>Pseudomonadota</taxon>
        <taxon>Betaproteobacteria</taxon>
        <taxon>Burkholderiales</taxon>
        <taxon>Thiomonas</taxon>
    </lineage>
</organism>
<dbReference type="BioCyc" id="TINT75379:TINT_RS02085-MONOMER"/>
<proteinExistence type="predicted"/>
<evidence type="ECO:0000256" key="1">
    <source>
        <dbReference type="SAM" id="Phobius"/>
    </source>
</evidence>
<dbReference type="STRING" id="75379.Tint_0414"/>
<evidence type="ECO:0000259" key="2">
    <source>
        <dbReference type="Pfam" id="PF13681"/>
    </source>
</evidence>
<sequence length="214" mass="22026">MKHTRKSSPSRVAGARAAAQRRQSGVALIVALILLVVITVIGLAAIRTSTLQEKMAGNTFDRAQAFQVAEATLQLASATILPPAPPPDPATYQANAYTDCANNPCLDNPAHDPNVPAAAWTLPPTATNAGGGTANIVSLYGNNPSYIIQYMGACTVGGGGNFQFTNDENNQGGGGSLKTAGQCYRITARSSTPGNGAPPADRASVTLQAIFRTS</sequence>
<dbReference type="InterPro" id="IPR025205">
    <property type="entry name" value="PilX/PilW_C"/>
</dbReference>
<evidence type="ECO:0000313" key="4">
    <source>
        <dbReference type="EMBL" id="ADG29824.1"/>
    </source>
</evidence>
<feature type="domain" description="PilX/PilW C-terminal" evidence="2">
    <location>
        <begin position="108"/>
        <end position="212"/>
    </location>
</feature>
<dbReference type="eggNOG" id="COG4726">
    <property type="taxonomic scope" value="Bacteria"/>
</dbReference>
<name>D5X500_THIK1</name>
<protein>
    <submittedName>
        <fullName evidence="4">Putative Tfp pilus assembly protein</fullName>
    </submittedName>
</protein>
<dbReference type="HOGENOM" id="CLU_103317_3_0_4"/>
<keyword evidence="1" id="KW-0472">Membrane</keyword>
<dbReference type="KEGG" id="tin:Tint_0414"/>